<gene>
    <name evidence="1" type="ORF">RRG08_029595</name>
</gene>
<keyword evidence="2" id="KW-1185">Reference proteome</keyword>
<dbReference type="AlphaFoldDB" id="A0AAE0XPL6"/>
<dbReference type="EMBL" id="JAWDGP010007897">
    <property type="protein sequence ID" value="KAK3701122.1"/>
    <property type="molecule type" value="Genomic_DNA"/>
</dbReference>
<proteinExistence type="predicted"/>
<evidence type="ECO:0000313" key="2">
    <source>
        <dbReference type="Proteomes" id="UP001283361"/>
    </source>
</evidence>
<reference evidence="1" key="1">
    <citation type="journal article" date="2023" name="G3 (Bethesda)">
        <title>A reference genome for the long-term kleptoplast-retaining sea slug Elysia crispata morphotype clarki.</title>
        <authorList>
            <person name="Eastman K.E."/>
            <person name="Pendleton A.L."/>
            <person name="Shaikh M.A."/>
            <person name="Suttiyut T."/>
            <person name="Ogas R."/>
            <person name="Tomko P."/>
            <person name="Gavelis G."/>
            <person name="Widhalm J.R."/>
            <person name="Wisecaver J.H."/>
        </authorList>
    </citation>
    <scope>NUCLEOTIDE SEQUENCE</scope>
    <source>
        <strain evidence="1">ECLA1</strain>
    </source>
</reference>
<name>A0AAE0XPL6_9GAST</name>
<evidence type="ECO:0000313" key="1">
    <source>
        <dbReference type="EMBL" id="KAK3701122.1"/>
    </source>
</evidence>
<protein>
    <submittedName>
        <fullName evidence="1">Uncharacterized protein</fullName>
    </submittedName>
</protein>
<accession>A0AAE0XPL6</accession>
<comment type="caution">
    <text evidence="1">The sequence shown here is derived from an EMBL/GenBank/DDBJ whole genome shotgun (WGS) entry which is preliminary data.</text>
</comment>
<organism evidence="1 2">
    <name type="scientific">Elysia crispata</name>
    <name type="common">lettuce slug</name>
    <dbReference type="NCBI Taxonomy" id="231223"/>
    <lineage>
        <taxon>Eukaryota</taxon>
        <taxon>Metazoa</taxon>
        <taxon>Spiralia</taxon>
        <taxon>Lophotrochozoa</taxon>
        <taxon>Mollusca</taxon>
        <taxon>Gastropoda</taxon>
        <taxon>Heterobranchia</taxon>
        <taxon>Euthyneura</taxon>
        <taxon>Panpulmonata</taxon>
        <taxon>Sacoglossa</taxon>
        <taxon>Placobranchoidea</taxon>
        <taxon>Plakobranchidae</taxon>
        <taxon>Elysia</taxon>
    </lineage>
</organism>
<dbReference type="Proteomes" id="UP001283361">
    <property type="component" value="Unassembled WGS sequence"/>
</dbReference>
<sequence length="109" mass="13032">MVTTVNMKQLPQWLLKYPDFRKRYPPTPGLQIYFCNLKQSGLQRRINPSPYHRLVQTLTEKVLLVLRFKHGSYFLVSEGKDYYYEFAAYIKLCRMDRVLSQMAQVSYTI</sequence>